<keyword evidence="2" id="KW-0812">Transmembrane</keyword>
<evidence type="ECO:0000313" key="3">
    <source>
        <dbReference type="EMBL" id="KAG2595706.1"/>
    </source>
</evidence>
<keyword evidence="4" id="KW-1185">Reference proteome</keyword>
<protein>
    <submittedName>
        <fullName evidence="3">Uncharacterized protein</fullName>
    </submittedName>
</protein>
<keyword evidence="2" id="KW-0472">Membrane</keyword>
<name>A0A8T0SGF9_PANVG</name>
<evidence type="ECO:0000256" key="1">
    <source>
        <dbReference type="SAM" id="MobiDB-lite"/>
    </source>
</evidence>
<evidence type="ECO:0000256" key="2">
    <source>
        <dbReference type="SAM" id="Phobius"/>
    </source>
</evidence>
<proteinExistence type="predicted"/>
<dbReference type="Proteomes" id="UP000823388">
    <property type="component" value="Chromosome 5K"/>
</dbReference>
<keyword evidence="2" id="KW-1133">Transmembrane helix</keyword>
<dbReference type="EMBL" id="CM029045">
    <property type="protein sequence ID" value="KAG2595706.1"/>
    <property type="molecule type" value="Genomic_DNA"/>
</dbReference>
<sequence length="123" mass="12632">MPRSGRRGPDPAARAYGQAAPSPGCRPFSAFDRVLWHPRFVANGASIGLHRGASPVFVMAAFVRVVAVAAALAAANAAMMAGGPSGASVEEAATARIQATFRGCPVPIPPTSSPSLFPTFRGW</sequence>
<accession>A0A8T0SGF9</accession>
<gene>
    <name evidence="3" type="ORF">PVAP13_5KG093374</name>
</gene>
<reference evidence="3" key="1">
    <citation type="submission" date="2020-05" db="EMBL/GenBank/DDBJ databases">
        <title>WGS assembly of Panicum virgatum.</title>
        <authorList>
            <person name="Lovell J.T."/>
            <person name="Jenkins J."/>
            <person name="Shu S."/>
            <person name="Juenger T.E."/>
            <person name="Schmutz J."/>
        </authorList>
    </citation>
    <scope>NUCLEOTIDE SEQUENCE</scope>
    <source>
        <strain evidence="3">AP13</strain>
    </source>
</reference>
<organism evidence="3 4">
    <name type="scientific">Panicum virgatum</name>
    <name type="common">Blackwell switchgrass</name>
    <dbReference type="NCBI Taxonomy" id="38727"/>
    <lineage>
        <taxon>Eukaryota</taxon>
        <taxon>Viridiplantae</taxon>
        <taxon>Streptophyta</taxon>
        <taxon>Embryophyta</taxon>
        <taxon>Tracheophyta</taxon>
        <taxon>Spermatophyta</taxon>
        <taxon>Magnoliopsida</taxon>
        <taxon>Liliopsida</taxon>
        <taxon>Poales</taxon>
        <taxon>Poaceae</taxon>
        <taxon>PACMAD clade</taxon>
        <taxon>Panicoideae</taxon>
        <taxon>Panicodae</taxon>
        <taxon>Paniceae</taxon>
        <taxon>Panicinae</taxon>
        <taxon>Panicum</taxon>
        <taxon>Panicum sect. Hiantes</taxon>
    </lineage>
</organism>
<evidence type="ECO:0000313" key="4">
    <source>
        <dbReference type="Proteomes" id="UP000823388"/>
    </source>
</evidence>
<feature type="region of interest" description="Disordered" evidence="1">
    <location>
        <begin position="1"/>
        <end position="22"/>
    </location>
</feature>
<dbReference type="AlphaFoldDB" id="A0A8T0SGF9"/>
<comment type="caution">
    <text evidence="3">The sequence shown here is derived from an EMBL/GenBank/DDBJ whole genome shotgun (WGS) entry which is preliminary data.</text>
</comment>
<feature type="transmembrane region" description="Helical" evidence="2">
    <location>
        <begin position="56"/>
        <end position="75"/>
    </location>
</feature>